<dbReference type="PaxDb" id="243275-TDE_2688"/>
<proteinExistence type="predicted"/>
<dbReference type="Proteomes" id="UP000008212">
    <property type="component" value="Chromosome"/>
</dbReference>
<dbReference type="AlphaFoldDB" id="Q73J88"/>
<keyword evidence="3" id="KW-1185">Reference proteome</keyword>
<dbReference type="EMBL" id="AE017226">
    <property type="protein sequence ID" value="AAS13205.1"/>
    <property type="molecule type" value="Genomic_DNA"/>
</dbReference>
<keyword evidence="1" id="KW-1133">Transmembrane helix</keyword>
<dbReference type="STRING" id="243275.TDE_2688"/>
<accession>Q73J88</accession>
<gene>
    <name evidence="2" type="ordered locus">TDE_2688</name>
</gene>
<evidence type="ECO:0000313" key="2">
    <source>
        <dbReference type="EMBL" id="AAS13205.1"/>
    </source>
</evidence>
<organism evidence="2 3">
    <name type="scientific">Treponema denticola (strain ATCC 35405 / DSM 14222 / CIP 103919 / JCM 8153 / KCTC 15104)</name>
    <dbReference type="NCBI Taxonomy" id="243275"/>
    <lineage>
        <taxon>Bacteria</taxon>
        <taxon>Pseudomonadati</taxon>
        <taxon>Spirochaetota</taxon>
        <taxon>Spirochaetia</taxon>
        <taxon>Spirochaetales</taxon>
        <taxon>Treponemataceae</taxon>
        <taxon>Treponema</taxon>
    </lineage>
</organism>
<name>Q73J88_TREDE</name>
<evidence type="ECO:0000313" key="3">
    <source>
        <dbReference type="Proteomes" id="UP000008212"/>
    </source>
</evidence>
<dbReference type="KEGG" id="tde:TDE_2688"/>
<reference evidence="2 3" key="1">
    <citation type="journal article" date="2004" name="Proc. Natl. Acad. Sci. U.S.A.">
        <title>Comparison of the genome of the oral pathogen Treponema denticola with other spirochete genomes.</title>
        <authorList>
            <person name="Seshadri R."/>
            <person name="Myers G.S."/>
            <person name="Tettelin H."/>
            <person name="Eisen J.A."/>
            <person name="Heidelberg J.F."/>
            <person name="Dodson R.J."/>
            <person name="Davidsen T.M."/>
            <person name="DeBoy R.T."/>
            <person name="Fouts D.E."/>
            <person name="Haft D.H."/>
            <person name="Selengut J."/>
            <person name="Ren Q."/>
            <person name="Brinkac L.M."/>
            <person name="Madupu R."/>
            <person name="Kolonay J."/>
            <person name="Durkin S.A."/>
            <person name="Daugherty S.C."/>
            <person name="Shetty J."/>
            <person name="Shvartsbeyn A."/>
            <person name="Gebregeorgis E."/>
            <person name="Geer K."/>
            <person name="Tsegaye G."/>
            <person name="Malek J."/>
            <person name="Ayodeji B."/>
            <person name="Shatsman S."/>
            <person name="McLeod M.P."/>
            <person name="Smajs D."/>
            <person name="Howell J.K."/>
            <person name="Pal S."/>
            <person name="Amin A."/>
            <person name="Vashisth P."/>
            <person name="McNeill T.Z."/>
            <person name="Xiang Q."/>
            <person name="Sodergren E."/>
            <person name="Baca E."/>
            <person name="Weinstock G.M."/>
            <person name="Norris S.J."/>
            <person name="Fraser C.M."/>
            <person name="Paulsen I.T."/>
        </authorList>
    </citation>
    <scope>NUCLEOTIDE SEQUENCE [LARGE SCALE GENOMIC DNA]</scope>
    <source>
        <strain evidence="3">ATCC 35405 / DSM 14222 / CIP 103919 / JCM 8153 / KCTC 15104</strain>
    </source>
</reference>
<keyword evidence="1" id="KW-0812">Transmembrane</keyword>
<evidence type="ECO:0000256" key="1">
    <source>
        <dbReference type="SAM" id="Phobius"/>
    </source>
</evidence>
<protein>
    <submittedName>
        <fullName evidence="2">Uncharacterized protein</fullName>
    </submittedName>
</protein>
<dbReference type="HOGENOM" id="CLU_3278176_0_0_12"/>
<keyword evidence="1" id="KW-0472">Membrane</keyword>
<sequence length="41" mass="5164">MANNLNCIDYKNLFLTYYFFQIFSINIMGRRKIKKSRRKKW</sequence>
<feature type="transmembrane region" description="Helical" evidence="1">
    <location>
        <begin position="12"/>
        <end position="29"/>
    </location>
</feature>